<dbReference type="EMBL" id="SMAI01000007">
    <property type="protein sequence ID" value="TCT04199.1"/>
    <property type="molecule type" value="Genomic_DNA"/>
</dbReference>
<dbReference type="Proteomes" id="UP000294664">
    <property type="component" value="Unassembled WGS sequence"/>
</dbReference>
<evidence type="ECO:0008006" key="3">
    <source>
        <dbReference type="Google" id="ProtNLM"/>
    </source>
</evidence>
<reference evidence="1 2" key="1">
    <citation type="submission" date="2019-03" db="EMBL/GenBank/DDBJ databases">
        <title>Genomic Encyclopedia of Type Strains, Phase IV (KMG-IV): sequencing the most valuable type-strain genomes for metagenomic binning, comparative biology and taxonomic classification.</title>
        <authorList>
            <person name="Goeker M."/>
        </authorList>
    </citation>
    <scope>NUCLEOTIDE SEQUENCE [LARGE SCALE GENOMIC DNA]</scope>
    <source>
        <strain evidence="1 2">DSM 9035</strain>
    </source>
</reference>
<dbReference type="OrthoDB" id="8125412at2"/>
<gene>
    <name evidence="1" type="ORF">EDC64_10714</name>
</gene>
<proteinExistence type="predicted"/>
<organism evidence="1 2">
    <name type="scientific">Aquabacter spiritensis</name>
    <dbReference type="NCBI Taxonomy" id="933073"/>
    <lineage>
        <taxon>Bacteria</taxon>
        <taxon>Pseudomonadati</taxon>
        <taxon>Pseudomonadota</taxon>
        <taxon>Alphaproteobacteria</taxon>
        <taxon>Hyphomicrobiales</taxon>
        <taxon>Xanthobacteraceae</taxon>
        <taxon>Aquabacter</taxon>
    </lineage>
</organism>
<evidence type="ECO:0000313" key="2">
    <source>
        <dbReference type="Proteomes" id="UP000294664"/>
    </source>
</evidence>
<evidence type="ECO:0000313" key="1">
    <source>
        <dbReference type="EMBL" id="TCT04199.1"/>
    </source>
</evidence>
<sequence>MSTQDFSPGGYRFIPAVFQYSGGVAAAPGFRLERARFRTPLPLEAGFAAIAAHLSALGRPLTAFAACELRSPAPFTEDGFLAFNRVYAGTLDHWGLLDGATNPVARSNVCPEIDPPPVPSFYAFTYTVADADAAPSFQVAGSGEAREGLATYREATVRYGETGPDALREKARYVLGEMERRMAALGFGWADTTAAQVYTVHDLYPFLADEIVARGAARGGLTWHFNRPPVAGLEYEMDCRGISTERVL</sequence>
<dbReference type="RefSeq" id="WP_132031652.1">
    <property type="nucleotide sequence ID" value="NZ_SMAI01000007.1"/>
</dbReference>
<name>A0A4R3LWQ8_9HYPH</name>
<comment type="caution">
    <text evidence="1">The sequence shown here is derived from an EMBL/GenBank/DDBJ whole genome shotgun (WGS) entry which is preliminary data.</text>
</comment>
<keyword evidence="2" id="KW-1185">Reference proteome</keyword>
<dbReference type="AlphaFoldDB" id="A0A4R3LWQ8"/>
<accession>A0A4R3LWQ8</accession>
<protein>
    <recommendedName>
        <fullName evidence="3">RidA family protein</fullName>
    </recommendedName>
</protein>